<evidence type="ECO:0000313" key="3">
    <source>
        <dbReference type="Proteomes" id="UP000015344"/>
    </source>
</evidence>
<feature type="chain" id="PRO_5004556667" description="Peptidase M56 BlaR1" evidence="1">
    <location>
        <begin position="30"/>
        <end position="275"/>
    </location>
</feature>
<comment type="caution">
    <text evidence="2">The sequence shown here is derived from an EMBL/GenBank/DDBJ whole genome shotgun (WGS) entry which is preliminary data.</text>
</comment>
<dbReference type="EMBL" id="ATMT01000063">
    <property type="protein sequence ID" value="EPY05733.1"/>
    <property type="molecule type" value="Genomic_DNA"/>
</dbReference>
<proteinExistence type="predicted"/>
<protein>
    <recommendedName>
        <fullName evidence="4">Peptidase M56 BlaR1</fullName>
    </recommendedName>
</protein>
<reference evidence="2 3" key="1">
    <citation type="submission" date="2013-05" db="EMBL/GenBank/DDBJ databases">
        <authorList>
            <person name="Strain E.A."/>
            <person name="Brown E."/>
            <person name="Allard M.W."/>
            <person name="Luo Y.L."/>
        </authorList>
    </citation>
    <scope>NUCLEOTIDE SEQUENCE [LARGE SCALE GENOMIC DNA]</scope>
    <source>
        <strain evidence="2 3">TS-15</strain>
    </source>
</reference>
<dbReference type="eggNOG" id="ENOG5032G7E">
    <property type="taxonomic scope" value="Bacteria"/>
</dbReference>
<sequence>MKVASKVAITALSSILMLGSSSVNLMAEAAPTRTSSNITVKTAAVKPELISEGEKLVVAEKDKINKLLEGNPNDSYILYVSSELKKEKDSIPEGWISFSEVSFMGSPRSQSFDTYEDYLKRASTLKEVVPQQPTDFPEGYSLTKADIYSVFTPQDLAAIKAEAKKLGKQVYSKKMNLIKSDHISLSYTKGQDFINISSFHWDEKDLEEYKKKKEKEYSYTSAKDMEKKDPNHGGRNYLSWREGGKSFQVETNKNNPLTKEELIILAKTAVKKIDI</sequence>
<accession>S9SNU0</accession>
<evidence type="ECO:0000256" key="1">
    <source>
        <dbReference type="SAM" id="SignalP"/>
    </source>
</evidence>
<dbReference type="PATRIC" id="fig|1117108.3.peg.3823"/>
<keyword evidence="1" id="KW-0732">Signal</keyword>
<evidence type="ECO:0008006" key="4">
    <source>
        <dbReference type="Google" id="ProtNLM"/>
    </source>
</evidence>
<dbReference type="RefSeq" id="WP_021260994.1">
    <property type="nucleotide sequence ID" value="NZ_ATMT01000063.1"/>
</dbReference>
<dbReference type="Proteomes" id="UP000015344">
    <property type="component" value="Unassembled WGS sequence"/>
</dbReference>
<dbReference type="AlphaFoldDB" id="S9SNU0"/>
<gene>
    <name evidence="2" type="ORF">PAALTS15_18588</name>
</gene>
<feature type="signal peptide" evidence="1">
    <location>
        <begin position="1"/>
        <end position="29"/>
    </location>
</feature>
<organism evidence="2 3">
    <name type="scientific">Paenibacillus alvei TS-15</name>
    <dbReference type="NCBI Taxonomy" id="1117108"/>
    <lineage>
        <taxon>Bacteria</taxon>
        <taxon>Bacillati</taxon>
        <taxon>Bacillota</taxon>
        <taxon>Bacilli</taxon>
        <taxon>Bacillales</taxon>
        <taxon>Paenibacillaceae</taxon>
        <taxon>Paenibacillus</taxon>
    </lineage>
</organism>
<evidence type="ECO:0000313" key="2">
    <source>
        <dbReference type="EMBL" id="EPY05733.1"/>
    </source>
</evidence>
<name>S9SNU0_PAEAL</name>